<evidence type="ECO:0000313" key="8">
    <source>
        <dbReference type="EMBL" id="QDT59021.1"/>
    </source>
</evidence>
<comment type="function">
    <text evidence="4 6">Binds together with bS18 to 16S ribosomal RNA.</text>
</comment>
<dbReference type="InterPro" id="IPR014717">
    <property type="entry name" value="Transl_elong_EF1B/ribsomal_bS6"/>
</dbReference>
<dbReference type="GO" id="GO:0019843">
    <property type="term" value="F:rRNA binding"/>
    <property type="evidence" value="ECO:0007669"/>
    <property type="project" value="UniProtKB-UniRule"/>
</dbReference>
<evidence type="ECO:0000313" key="9">
    <source>
        <dbReference type="Proteomes" id="UP000315003"/>
    </source>
</evidence>
<feature type="region of interest" description="Disordered" evidence="7">
    <location>
        <begin position="118"/>
        <end position="153"/>
    </location>
</feature>
<sequence length="153" mass="16658">MPDASHLRRRKDVAKSTYETLCILDSNHYARDPGGVSKQIADIVTESGGKVEVNRLWMEQKLAYPIDGHQKGTYWLTYFEMEGVDMPKLDRAFQLCEPVLRQMTLKIDPRLVEPILENARGGGPVTSSAAAEAEAPAAPAEGGGEAAAESGDK</sequence>
<dbReference type="GO" id="GO:0003735">
    <property type="term" value="F:structural constituent of ribosome"/>
    <property type="evidence" value="ECO:0007669"/>
    <property type="project" value="InterPro"/>
</dbReference>
<dbReference type="SUPFAM" id="SSF54995">
    <property type="entry name" value="Ribosomal protein S6"/>
    <property type="match status" value="1"/>
</dbReference>
<dbReference type="InterPro" id="IPR035980">
    <property type="entry name" value="Ribosomal_bS6_sf"/>
</dbReference>
<keyword evidence="2 6" id="KW-0689">Ribosomal protein</keyword>
<gene>
    <name evidence="6 8" type="primary">rpsF</name>
    <name evidence="8" type="ORF">SV7mr_15250</name>
</gene>
<dbReference type="GO" id="GO:1990904">
    <property type="term" value="C:ribonucleoprotein complex"/>
    <property type="evidence" value="ECO:0007669"/>
    <property type="project" value="UniProtKB-KW"/>
</dbReference>
<keyword evidence="6" id="KW-0699">rRNA-binding</keyword>
<dbReference type="GO" id="GO:0005840">
    <property type="term" value="C:ribosome"/>
    <property type="evidence" value="ECO:0007669"/>
    <property type="project" value="UniProtKB-KW"/>
</dbReference>
<keyword evidence="3 6" id="KW-0687">Ribonucleoprotein</keyword>
<evidence type="ECO:0000256" key="6">
    <source>
        <dbReference type="HAMAP-Rule" id="MF_00360"/>
    </source>
</evidence>
<reference evidence="8 9" key="1">
    <citation type="submission" date="2019-02" db="EMBL/GenBank/DDBJ databases">
        <title>Deep-cultivation of Planctomycetes and their phenomic and genomic characterization uncovers novel biology.</title>
        <authorList>
            <person name="Wiegand S."/>
            <person name="Jogler M."/>
            <person name="Boedeker C."/>
            <person name="Pinto D."/>
            <person name="Vollmers J."/>
            <person name="Rivas-Marin E."/>
            <person name="Kohn T."/>
            <person name="Peeters S.H."/>
            <person name="Heuer A."/>
            <person name="Rast P."/>
            <person name="Oberbeckmann S."/>
            <person name="Bunk B."/>
            <person name="Jeske O."/>
            <person name="Meyerdierks A."/>
            <person name="Storesund J.E."/>
            <person name="Kallscheuer N."/>
            <person name="Luecker S."/>
            <person name="Lage O.M."/>
            <person name="Pohl T."/>
            <person name="Merkel B.J."/>
            <person name="Hornburger P."/>
            <person name="Mueller R.-W."/>
            <person name="Bruemmer F."/>
            <person name="Labrenz M."/>
            <person name="Spormann A.M."/>
            <person name="Op den Camp H."/>
            <person name="Overmann J."/>
            <person name="Amann R."/>
            <person name="Jetten M.S.M."/>
            <person name="Mascher T."/>
            <person name="Medema M.H."/>
            <person name="Devos D.P."/>
            <person name="Kaster A.-K."/>
            <person name="Ovreas L."/>
            <person name="Rohde M."/>
            <person name="Galperin M.Y."/>
            <person name="Jogler C."/>
        </authorList>
    </citation>
    <scope>NUCLEOTIDE SEQUENCE [LARGE SCALE GENOMIC DNA]</scope>
    <source>
        <strain evidence="8 9">SV_7m_r</strain>
    </source>
</reference>
<feature type="compositionally biased region" description="Low complexity" evidence="7">
    <location>
        <begin position="129"/>
        <end position="153"/>
    </location>
</feature>
<comment type="similarity">
    <text evidence="1 6">Belongs to the bacterial ribosomal protein bS6 family.</text>
</comment>
<dbReference type="InterPro" id="IPR000529">
    <property type="entry name" value="Ribosomal_bS6"/>
</dbReference>
<accession>A0A517SSB7</accession>
<evidence type="ECO:0000256" key="3">
    <source>
        <dbReference type="ARBA" id="ARBA00023274"/>
    </source>
</evidence>
<dbReference type="InterPro" id="IPR020814">
    <property type="entry name" value="Ribosomal_S6_plastid/chlpt"/>
</dbReference>
<protein>
    <recommendedName>
        <fullName evidence="5 6">Small ribosomal subunit protein bS6</fullName>
    </recommendedName>
</protein>
<dbReference type="Proteomes" id="UP000315003">
    <property type="component" value="Chromosome"/>
</dbReference>
<evidence type="ECO:0000256" key="2">
    <source>
        <dbReference type="ARBA" id="ARBA00022980"/>
    </source>
</evidence>
<evidence type="ECO:0000256" key="4">
    <source>
        <dbReference type="ARBA" id="ARBA00035104"/>
    </source>
</evidence>
<dbReference type="AlphaFoldDB" id="A0A517SSB7"/>
<proteinExistence type="inferred from homology"/>
<dbReference type="Pfam" id="PF01250">
    <property type="entry name" value="Ribosomal_S6"/>
    <property type="match status" value="1"/>
</dbReference>
<dbReference type="GO" id="GO:0006412">
    <property type="term" value="P:translation"/>
    <property type="evidence" value="ECO:0007669"/>
    <property type="project" value="UniProtKB-UniRule"/>
</dbReference>
<evidence type="ECO:0000256" key="5">
    <source>
        <dbReference type="ARBA" id="ARBA00035294"/>
    </source>
</evidence>
<name>A0A517SSB7_9BACT</name>
<dbReference type="Gene3D" id="3.30.70.60">
    <property type="match status" value="1"/>
</dbReference>
<dbReference type="EMBL" id="CP036272">
    <property type="protein sequence ID" value="QDT59021.1"/>
    <property type="molecule type" value="Genomic_DNA"/>
</dbReference>
<evidence type="ECO:0000256" key="7">
    <source>
        <dbReference type="SAM" id="MobiDB-lite"/>
    </source>
</evidence>
<dbReference type="NCBIfam" id="TIGR00166">
    <property type="entry name" value="S6"/>
    <property type="match status" value="1"/>
</dbReference>
<dbReference type="CDD" id="cd00473">
    <property type="entry name" value="bS6"/>
    <property type="match status" value="1"/>
</dbReference>
<organism evidence="8 9">
    <name type="scientific">Stieleria bergensis</name>
    <dbReference type="NCBI Taxonomy" id="2528025"/>
    <lineage>
        <taxon>Bacteria</taxon>
        <taxon>Pseudomonadati</taxon>
        <taxon>Planctomycetota</taxon>
        <taxon>Planctomycetia</taxon>
        <taxon>Pirellulales</taxon>
        <taxon>Pirellulaceae</taxon>
        <taxon>Stieleria</taxon>
    </lineage>
</organism>
<evidence type="ECO:0000256" key="1">
    <source>
        <dbReference type="ARBA" id="ARBA00009512"/>
    </source>
</evidence>
<dbReference type="HAMAP" id="MF_00360">
    <property type="entry name" value="Ribosomal_bS6"/>
    <property type="match status" value="1"/>
</dbReference>
<keyword evidence="6" id="KW-0694">RNA-binding</keyword>
<keyword evidence="9" id="KW-1185">Reference proteome</keyword>